<dbReference type="AlphaFoldDB" id="A0A1V9F4X1"/>
<dbReference type="Proteomes" id="UP000192610">
    <property type="component" value="Unassembled WGS sequence"/>
</dbReference>
<name>A0A1V9F4X1_9BACT</name>
<dbReference type="SUPFAM" id="SSF51206">
    <property type="entry name" value="cAMP-binding domain-like"/>
    <property type="match status" value="1"/>
</dbReference>
<dbReference type="EMBL" id="LVXG01000006">
    <property type="protein sequence ID" value="OQP53444.1"/>
    <property type="molecule type" value="Genomic_DNA"/>
</dbReference>
<dbReference type="CDD" id="cd00038">
    <property type="entry name" value="CAP_ED"/>
    <property type="match status" value="1"/>
</dbReference>
<reference evidence="3" key="1">
    <citation type="submission" date="2016-04" db="EMBL/GenBank/DDBJ databases">
        <authorList>
            <person name="Chen L."/>
            <person name="Zhuang W."/>
            <person name="Wang G."/>
        </authorList>
    </citation>
    <scope>NUCLEOTIDE SEQUENCE [LARGE SCALE GENOMIC DNA]</scope>
    <source>
        <strain evidence="3">17621</strain>
    </source>
</reference>
<protein>
    <recommendedName>
        <fullName evidence="1">Cyclic nucleotide-binding domain-containing protein</fullName>
    </recommendedName>
</protein>
<organism evidence="2 3">
    <name type="scientific">Niastella yeongjuensis</name>
    <dbReference type="NCBI Taxonomy" id="354355"/>
    <lineage>
        <taxon>Bacteria</taxon>
        <taxon>Pseudomonadati</taxon>
        <taxon>Bacteroidota</taxon>
        <taxon>Chitinophagia</taxon>
        <taxon>Chitinophagales</taxon>
        <taxon>Chitinophagaceae</taxon>
        <taxon>Niastella</taxon>
    </lineage>
</organism>
<accession>A0A1V9F4X1</accession>
<evidence type="ECO:0000313" key="3">
    <source>
        <dbReference type="Proteomes" id="UP000192610"/>
    </source>
</evidence>
<evidence type="ECO:0000259" key="1">
    <source>
        <dbReference type="PROSITE" id="PS50042"/>
    </source>
</evidence>
<dbReference type="OrthoDB" id="680421at2"/>
<dbReference type="PROSITE" id="PS50042">
    <property type="entry name" value="CNMP_BINDING_3"/>
    <property type="match status" value="1"/>
</dbReference>
<dbReference type="SMART" id="SM00100">
    <property type="entry name" value="cNMP"/>
    <property type="match status" value="1"/>
</dbReference>
<dbReference type="RefSeq" id="WP_081197788.1">
    <property type="nucleotide sequence ID" value="NZ_FOCZ01000008.1"/>
</dbReference>
<keyword evidence="3" id="KW-1185">Reference proteome</keyword>
<dbReference type="Pfam" id="PF00027">
    <property type="entry name" value="cNMP_binding"/>
    <property type="match status" value="1"/>
</dbReference>
<dbReference type="InterPro" id="IPR014710">
    <property type="entry name" value="RmlC-like_jellyroll"/>
</dbReference>
<dbReference type="InterPro" id="IPR000595">
    <property type="entry name" value="cNMP-bd_dom"/>
</dbReference>
<sequence>MKILNFLNGVHPMSPELISHLSKILKSKILKRNDFILRAGEVCRHVYFVDEGLLRSFYLKDGNEVCKWFMKENDVVFAVRSFLKQMPSLESIQALENCSLHYITYSELQDIYIRFQEFNVQRGVLTEKYYILSEERNDILLLPAPIERYKFLLNNYPELISRIQLKHLASFLGVSPRTLNRLKLKARK</sequence>
<proteinExistence type="predicted"/>
<dbReference type="STRING" id="354355.SAMN05660816_04469"/>
<feature type="domain" description="Cyclic nucleotide-binding" evidence="1">
    <location>
        <begin position="9"/>
        <end position="111"/>
    </location>
</feature>
<gene>
    <name evidence="2" type="ORF">A4H97_23655</name>
</gene>
<comment type="caution">
    <text evidence="2">The sequence shown here is derived from an EMBL/GenBank/DDBJ whole genome shotgun (WGS) entry which is preliminary data.</text>
</comment>
<evidence type="ECO:0000313" key="2">
    <source>
        <dbReference type="EMBL" id="OQP53444.1"/>
    </source>
</evidence>
<dbReference type="Gene3D" id="2.60.120.10">
    <property type="entry name" value="Jelly Rolls"/>
    <property type="match status" value="1"/>
</dbReference>
<dbReference type="InterPro" id="IPR018490">
    <property type="entry name" value="cNMP-bd_dom_sf"/>
</dbReference>